<dbReference type="Pfam" id="PF02597">
    <property type="entry name" value="ThiS"/>
    <property type="match status" value="1"/>
</dbReference>
<proteinExistence type="predicted"/>
<dbReference type="AlphaFoldDB" id="A0A3B0T4Q8"/>
<evidence type="ECO:0000313" key="1">
    <source>
        <dbReference type="EMBL" id="VAW11920.1"/>
    </source>
</evidence>
<gene>
    <name evidence="1" type="ORF">MNBD_BACTEROID05-822</name>
</gene>
<organism evidence="1">
    <name type="scientific">hydrothermal vent metagenome</name>
    <dbReference type="NCBI Taxonomy" id="652676"/>
    <lineage>
        <taxon>unclassified sequences</taxon>
        <taxon>metagenomes</taxon>
        <taxon>ecological metagenomes</taxon>
    </lineage>
</organism>
<dbReference type="InterPro" id="IPR003749">
    <property type="entry name" value="ThiS/MoaD-like"/>
</dbReference>
<accession>A0A3B0T4Q8</accession>
<evidence type="ECO:0008006" key="2">
    <source>
        <dbReference type="Google" id="ProtNLM"/>
    </source>
</evidence>
<dbReference type="EMBL" id="UOEN01000056">
    <property type="protein sequence ID" value="VAW11920.1"/>
    <property type="molecule type" value="Genomic_DNA"/>
</dbReference>
<reference evidence="1" key="1">
    <citation type="submission" date="2018-06" db="EMBL/GenBank/DDBJ databases">
        <authorList>
            <person name="Zhirakovskaya E."/>
        </authorList>
    </citation>
    <scope>NUCLEOTIDE SEQUENCE</scope>
</reference>
<dbReference type="InterPro" id="IPR016155">
    <property type="entry name" value="Mopterin_synth/thiamin_S_b"/>
</dbReference>
<dbReference type="InterPro" id="IPR012675">
    <property type="entry name" value="Beta-grasp_dom_sf"/>
</dbReference>
<sequence>MSEPKSVKIIYYAQLREQRELSSEEVETCAANLSHLYETLKSEHSFSLPEDQLRVAVNDEFCGFDQLIKSGDKIVFVPPVAGG</sequence>
<dbReference type="Gene3D" id="3.10.20.30">
    <property type="match status" value="1"/>
</dbReference>
<protein>
    <recommendedName>
        <fullName evidence="2">Molybdopterin synthase sulfur carrier subunit</fullName>
    </recommendedName>
</protein>
<dbReference type="CDD" id="cd00754">
    <property type="entry name" value="Ubl_MoaD"/>
    <property type="match status" value="1"/>
</dbReference>
<name>A0A3B0T4Q8_9ZZZZ</name>
<dbReference type="SUPFAM" id="SSF54285">
    <property type="entry name" value="MoaD/ThiS"/>
    <property type="match status" value="1"/>
</dbReference>